<keyword evidence="2 12" id="KW-0547">Nucleotide-binding</keyword>
<evidence type="ECO:0000256" key="1">
    <source>
        <dbReference type="ARBA" id="ARBA00009922"/>
    </source>
</evidence>
<dbReference type="PROSITE" id="PS51198">
    <property type="entry name" value="UVRD_HELICASE_ATP_BIND"/>
    <property type="match status" value="1"/>
</dbReference>
<dbReference type="InterPro" id="IPR014016">
    <property type="entry name" value="UvrD-like_ATP-bd"/>
</dbReference>
<dbReference type="AlphaFoldDB" id="A0A7C2Z5X2"/>
<feature type="domain" description="UvrD-like helicase ATP-binding" evidence="13">
    <location>
        <begin position="2"/>
        <end position="257"/>
    </location>
</feature>
<dbReference type="GO" id="GO:0005829">
    <property type="term" value="C:cytosol"/>
    <property type="evidence" value="ECO:0007669"/>
    <property type="project" value="TreeGrafter"/>
</dbReference>
<name>A0A7C2Z5X2_9AQUI</name>
<gene>
    <name evidence="15" type="ORF">ENO47_04750</name>
</gene>
<dbReference type="PANTHER" id="PTHR11070">
    <property type="entry name" value="UVRD / RECB / PCRA DNA HELICASE FAMILY MEMBER"/>
    <property type="match status" value="1"/>
</dbReference>
<organism evidence="15">
    <name type="scientific">Hydrogenobacter sp</name>
    <dbReference type="NCBI Taxonomy" id="2152829"/>
    <lineage>
        <taxon>Bacteria</taxon>
        <taxon>Pseudomonadati</taxon>
        <taxon>Aquificota</taxon>
        <taxon>Aquificia</taxon>
        <taxon>Aquificales</taxon>
        <taxon>Aquificaceae</taxon>
        <taxon>Hydrogenobacter</taxon>
    </lineage>
</organism>
<keyword evidence="4 12" id="KW-0347">Helicase</keyword>
<keyword evidence="5 12" id="KW-0067">ATP-binding</keyword>
<dbReference type="InterPro" id="IPR000212">
    <property type="entry name" value="DNA_helicase_UvrD/REP"/>
</dbReference>
<sequence length="655" mass="76337">MERLNPSQEKAVKHFGKPLLVIAGAGSGKTKTLAHKVEFLIREKAIDPSRILAITFTNKASREIRERVKKVAGVELPWAGTFHSVALRLLKERGREVGLRPDFTLLSEEDRNKLIKRVAQLKNLNPDLLKAYMSHRIEDLKGPEDERLEMAFKEYLTVAREMNLLDFSLIMLYLLKLLRSRPSIREDFDFVLVDEFQDTNTVQYEVLRLIADKNVCVIGDPNQCIYEWRYARPDNILRFMENFNPDVIKLEYNYRSRPHILYVANSILQASKAQWKELVPTLRPTRQGEEKPVVKRFEKPEEEALWIASKVKELLNHYKHSQIAILVRVGYITEAIERAFYSFKIPYKVVGAIRFFERAEIKDALSFIKLLINPYDRFSFERAVSVATRGVGEKSVELIVKLGKGNCLEGSRLALKELPQTKAMELYGLLKNLSLLKKGLEDYARSFEEFLERVGFWSYLEEEYKDGEERKENVRELIRYLRQKREEGYSLEEVFKEIDFLLEHEEEEGAVRIMTIHASKGLEFDVVFLPRLEEGILPHERALESEEELEEELRLFYVAITRAKDLLFMSYTRDSKPSRFLSYIPKNLLDLSAFVKKKTTYMPELKSLHRFKVGDRVWHEVFGEGLILSLEDSKALVEFPSGKKSIHTAFLKPVV</sequence>
<dbReference type="GO" id="GO:0016787">
    <property type="term" value="F:hydrolase activity"/>
    <property type="evidence" value="ECO:0007669"/>
    <property type="project" value="UniProtKB-UniRule"/>
</dbReference>
<dbReference type="Pfam" id="PF13361">
    <property type="entry name" value="UvrD_C"/>
    <property type="match status" value="1"/>
</dbReference>
<evidence type="ECO:0000256" key="12">
    <source>
        <dbReference type="PROSITE-ProRule" id="PRU00560"/>
    </source>
</evidence>
<keyword evidence="6" id="KW-0238">DNA-binding</keyword>
<evidence type="ECO:0000259" key="13">
    <source>
        <dbReference type="PROSITE" id="PS51198"/>
    </source>
</evidence>
<feature type="binding site" evidence="12">
    <location>
        <begin position="23"/>
        <end position="30"/>
    </location>
    <ligand>
        <name>ATP</name>
        <dbReference type="ChEBI" id="CHEBI:30616"/>
    </ligand>
</feature>
<reference evidence="15" key="1">
    <citation type="journal article" date="2020" name="mSystems">
        <title>Genome- and Community-Level Interaction Insights into Carbon Utilization and Element Cycling Functions of Hydrothermarchaeota in Hydrothermal Sediment.</title>
        <authorList>
            <person name="Zhou Z."/>
            <person name="Liu Y."/>
            <person name="Xu W."/>
            <person name="Pan J."/>
            <person name="Luo Z.H."/>
            <person name="Li M."/>
        </authorList>
    </citation>
    <scope>NUCLEOTIDE SEQUENCE [LARGE SCALE GENOMIC DNA]</scope>
    <source>
        <strain evidence="15">SpSt-132</strain>
    </source>
</reference>
<dbReference type="Gene3D" id="3.40.50.300">
    <property type="entry name" value="P-loop containing nucleotide triphosphate hydrolases"/>
    <property type="match status" value="2"/>
</dbReference>
<dbReference type="CDD" id="cd17932">
    <property type="entry name" value="DEXQc_UvrD"/>
    <property type="match status" value="1"/>
</dbReference>
<protein>
    <recommendedName>
        <fullName evidence="9">DNA 3'-5' helicase</fullName>
        <ecNumber evidence="9">5.6.2.4</ecNumber>
    </recommendedName>
    <alternativeName>
        <fullName evidence="10">DNA 3'-5' helicase II</fullName>
    </alternativeName>
</protein>
<dbReference type="GO" id="GO:0005524">
    <property type="term" value="F:ATP binding"/>
    <property type="evidence" value="ECO:0007669"/>
    <property type="project" value="UniProtKB-UniRule"/>
</dbReference>
<dbReference type="InterPro" id="IPR027417">
    <property type="entry name" value="P-loop_NTPase"/>
</dbReference>
<dbReference type="EC" id="5.6.2.4" evidence="9"/>
<dbReference type="GO" id="GO:0033202">
    <property type="term" value="C:DNA helicase complex"/>
    <property type="evidence" value="ECO:0007669"/>
    <property type="project" value="TreeGrafter"/>
</dbReference>
<keyword evidence="3 12" id="KW-0378">Hydrolase</keyword>
<accession>A0A7C2Z5X2</accession>
<dbReference type="GO" id="GO:0000725">
    <property type="term" value="P:recombinational repair"/>
    <property type="evidence" value="ECO:0007669"/>
    <property type="project" value="TreeGrafter"/>
</dbReference>
<evidence type="ECO:0000256" key="2">
    <source>
        <dbReference type="ARBA" id="ARBA00022741"/>
    </source>
</evidence>
<dbReference type="InterPro" id="IPR013986">
    <property type="entry name" value="DExx_box_DNA_helicase_dom_sf"/>
</dbReference>
<keyword evidence="7" id="KW-0413">Isomerase</keyword>
<dbReference type="Gene3D" id="1.10.10.160">
    <property type="match status" value="1"/>
</dbReference>
<evidence type="ECO:0000256" key="3">
    <source>
        <dbReference type="ARBA" id="ARBA00022801"/>
    </source>
</evidence>
<evidence type="ECO:0000259" key="14">
    <source>
        <dbReference type="PROSITE" id="PS51217"/>
    </source>
</evidence>
<evidence type="ECO:0000256" key="11">
    <source>
        <dbReference type="ARBA" id="ARBA00048988"/>
    </source>
</evidence>
<evidence type="ECO:0000256" key="10">
    <source>
        <dbReference type="ARBA" id="ARBA00034923"/>
    </source>
</evidence>
<proteinExistence type="inferred from homology"/>
<dbReference type="GO" id="GO:0043138">
    <property type="term" value="F:3'-5' DNA helicase activity"/>
    <property type="evidence" value="ECO:0007669"/>
    <property type="project" value="UniProtKB-EC"/>
</dbReference>
<evidence type="ECO:0000256" key="8">
    <source>
        <dbReference type="ARBA" id="ARBA00034617"/>
    </source>
</evidence>
<evidence type="ECO:0000256" key="6">
    <source>
        <dbReference type="ARBA" id="ARBA00023125"/>
    </source>
</evidence>
<evidence type="ECO:0000313" key="15">
    <source>
        <dbReference type="EMBL" id="HEW45964.1"/>
    </source>
</evidence>
<feature type="domain" description="UvrD-like helicase C-terminal" evidence="14">
    <location>
        <begin position="258"/>
        <end position="521"/>
    </location>
</feature>
<comment type="catalytic activity">
    <reaction evidence="8">
        <text>Couples ATP hydrolysis with the unwinding of duplex DNA by translocating in the 3'-5' direction.</text>
        <dbReference type="EC" id="5.6.2.4"/>
    </reaction>
</comment>
<evidence type="ECO:0000256" key="9">
    <source>
        <dbReference type="ARBA" id="ARBA00034808"/>
    </source>
</evidence>
<evidence type="ECO:0000256" key="5">
    <source>
        <dbReference type="ARBA" id="ARBA00022840"/>
    </source>
</evidence>
<comment type="catalytic activity">
    <reaction evidence="11">
        <text>ATP + H2O = ADP + phosphate + H(+)</text>
        <dbReference type="Rhea" id="RHEA:13065"/>
        <dbReference type="ChEBI" id="CHEBI:15377"/>
        <dbReference type="ChEBI" id="CHEBI:15378"/>
        <dbReference type="ChEBI" id="CHEBI:30616"/>
        <dbReference type="ChEBI" id="CHEBI:43474"/>
        <dbReference type="ChEBI" id="CHEBI:456216"/>
        <dbReference type="EC" id="5.6.2.4"/>
    </reaction>
</comment>
<dbReference type="PROSITE" id="PS51217">
    <property type="entry name" value="UVRD_HELICASE_CTER"/>
    <property type="match status" value="1"/>
</dbReference>
<dbReference type="InterPro" id="IPR014017">
    <property type="entry name" value="DNA_helicase_UvrD-like_C"/>
</dbReference>
<evidence type="ECO:0000256" key="4">
    <source>
        <dbReference type="ARBA" id="ARBA00022806"/>
    </source>
</evidence>
<comment type="caution">
    <text evidence="15">The sequence shown here is derived from an EMBL/GenBank/DDBJ whole genome shotgun (WGS) entry which is preliminary data.</text>
</comment>
<dbReference type="SUPFAM" id="SSF52540">
    <property type="entry name" value="P-loop containing nucleoside triphosphate hydrolases"/>
    <property type="match status" value="1"/>
</dbReference>
<dbReference type="Pfam" id="PF00580">
    <property type="entry name" value="UvrD-helicase"/>
    <property type="match status" value="1"/>
</dbReference>
<dbReference type="EMBL" id="DSFP01000038">
    <property type="protein sequence ID" value="HEW45964.1"/>
    <property type="molecule type" value="Genomic_DNA"/>
</dbReference>
<dbReference type="Gene3D" id="1.10.486.10">
    <property type="entry name" value="PCRA, domain 4"/>
    <property type="match status" value="1"/>
</dbReference>
<evidence type="ECO:0000256" key="7">
    <source>
        <dbReference type="ARBA" id="ARBA00023235"/>
    </source>
</evidence>
<dbReference type="PANTHER" id="PTHR11070:SF2">
    <property type="entry name" value="ATP-DEPENDENT DNA HELICASE SRS2"/>
    <property type="match status" value="1"/>
</dbReference>
<dbReference type="GO" id="GO:0003677">
    <property type="term" value="F:DNA binding"/>
    <property type="evidence" value="ECO:0007669"/>
    <property type="project" value="UniProtKB-KW"/>
</dbReference>
<comment type="similarity">
    <text evidence="1">Belongs to the helicase family. UvrD subfamily.</text>
</comment>